<feature type="domain" description="Amidohydrolase 3" evidence="1">
    <location>
        <begin position="91"/>
        <end position="410"/>
    </location>
</feature>
<accession>A0ABW0LQD1</accession>
<dbReference type="EMBL" id="JBHSMH010000005">
    <property type="protein sequence ID" value="MFC5468009.1"/>
    <property type="molecule type" value="Genomic_DNA"/>
</dbReference>
<reference evidence="3" key="1">
    <citation type="journal article" date="2019" name="Int. J. Syst. Evol. Microbiol.">
        <title>The Global Catalogue of Microorganisms (GCM) 10K type strain sequencing project: providing services to taxonomists for standard genome sequencing and annotation.</title>
        <authorList>
            <consortium name="The Broad Institute Genomics Platform"/>
            <consortium name="The Broad Institute Genome Sequencing Center for Infectious Disease"/>
            <person name="Wu L."/>
            <person name="Ma J."/>
        </authorList>
    </citation>
    <scope>NUCLEOTIDE SEQUENCE [LARGE SCALE GENOMIC DNA]</scope>
    <source>
        <strain evidence="3">CCUG 57113</strain>
    </source>
</reference>
<dbReference type="InterPro" id="IPR011059">
    <property type="entry name" value="Metal-dep_hydrolase_composite"/>
</dbReference>
<keyword evidence="3" id="KW-1185">Reference proteome</keyword>
<name>A0ABW0LQD1_9BACL</name>
<organism evidence="2 3">
    <name type="scientific">Cohnella suwonensis</name>
    <dbReference type="NCBI Taxonomy" id="696072"/>
    <lineage>
        <taxon>Bacteria</taxon>
        <taxon>Bacillati</taxon>
        <taxon>Bacillota</taxon>
        <taxon>Bacilli</taxon>
        <taxon>Bacillales</taxon>
        <taxon>Paenibacillaceae</taxon>
        <taxon>Cohnella</taxon>
    </lineage>
</organism>
<dbReference type="CDD" id="cd01293">
    <property type="entry name" value="Bact_CD"/>
    <property type="match status" value="1"/>
</dbReference>
<dbReference type="Pfam" id="PF07969">
    <property type="entry name" value="Amidohydro_3"/>
    <property type="match status" value="1"/>
</dbReference>
<dbReference type="Gene3D" id="3.20.20.140">
    <property type="entry name" value="Metal-dependent hydrolases"/>
    <property type="match status" value="1"/>
</dbReference>
<dbReference type="InterPro" id="IPR032466">
    <property type="entry name" value="Metal_Hydrolase"/>
</dbReference>
<dbReference type="SUPFAM" id="SSF51556">
    <property type="entry name" value="Metallo-dependent hydrolases"/>
    <property type="match status" value="1"/>
</dbReference>
<dbReference type="Proteomes" id="UP001596105">
    <property type="component" value="Unassembled WGS sequence"/>
</dbReference>
<sequence length="455" mass="50404">MTPGEWMLVNASLPLRDEKLLYTLTIRDGIWLAVEPQEGPVYIPDAVPIDGMQGDRPDERIVDLGGKVLLPGLVDAHMHLDKSFCLPQVGNASGTLAEAVNNYSAAVPGFSKEEIKARIVRSALQAVSFGTTAIRTHLDFHARWGAEVALRTVEAALEAKEELAPYLELELFPLAPYFRFADKETEVLEEAIRMGMTGIGSAPHLSPTPERDIDSLFRLAEKYDLPLDFHTDESDDPNKRTLEYIAKRTVERGWSGRVTVDHLCSLAAMNDMDAGKLIERMVESRLTAVTLPGANLYLQGRHDGFPVRRGVTRVKELLAAGIPLASASDNIHDPFHPFGRGDLIQIGLITAYAAHMGSSADIRTILRMITEIPAAILGLEGYGILAGNKADFVVLDGMTPEELFTMLPERRWIYRRGGWLRLAAGRAGWNEPRLERYWNEAAQRLPFGQFRAGRA</sequence>
<dbReference type="InterPro" id="IPR013108">
    <property type="entry name" value="Amidohydro_3"/>
</dbReference>
<proteinExistence type="predicted"/>
<dbReference type="PANTHER" id="PTHR32027:SF9">
    <property type="entry name" value="BLL3847 PROTEIN"/>
    <property type="match status" value="1"/>
</dbReference>
<comment type="caution">
    <text evidence="2">The sequence shown here is derived from an EMBL/GenBank/DDBJ whole genome shotgun (WGS) entry which is preliminary data.</text>
</comment>
<dbReference type="InterPro" id="IPR052349">
    <property type="entry name" value="Metallo-hydrolase_Enzymes"/>
</dbReference>
<dbReference type="PANTHER" id="PTHR32027">
    <property type="entry name" value="CYTOSINE DEAMINASE"/>
    <property type="match status" value="1"/>
</dbReference>
<dbReference type="Gene3D" id="2.30.40.10">
    <property type="entry name" value="Urease, subunit C, domain 1"/>
    <property type="match status" value="1"/>
</dbReference>
<dbReference type="SUPFAM" id="SSF51338">
    <property type="entry name" value="Composite domain of metallo-dependent hydrolases"/>
    <property type="match status" value="1"/>
</dbReference>
<evidence type="ECO:0000313" key="2">
    <source>
        <dbReference type="EMBL" id="MFC5468009.1"/>
    </source>
</evidence>
<gene>
    <name evidence="2" type="ORF">ACFPPD_04700</name>
</gene>
<protein>
    <submittedName>
        <fullName evidence="2">Amidohydrolase family protein</fullName>
    </submittedName>
</protein>
<dbReference type="RefSeq" id="WP_209743607.1">
    <property type="nucleotide sequence ID" value="NZ_JBHSMH010000005.1"/>
</dbReference>
<evidence type="ECO:0000313" key="3">
    <source>
        <dbReference type="Proteomes" id="UP001596105"/>
    </source>
</evidence>
<evidence type="ECO:0000259" key="1">
    <source>
        <dbReference type="Pfam" id="PF07969"/>
    </source>
</evidence>